<keyword evidence="9 11" id="KW-0472">Membrane</keyword>
<evidence type="ECO:0000256" key="5">
    <source>
        <dbReference type="ARBA" id="ARBA00022692"/>
    </source>
</evidence>
<dbReference type="AlphaFoldDB" id="A0A538TZX3"/>
<dbReference type="InterPro" id="IPR035908">
    <property type="entry name" value="F0_ATP_A_sf"/>
</dbReference>
<gene>
    <name evidence="11 14" type="primary">atpB</name>
    <name evidence="14" type="ORF">E6K81_15470</name>
</gene>
<feature type="transmembrane region" description="Helical" evidence="11">
    <location>
        <begin position="351"/>
        <end position="367"/>
    </location>
</feature>
<dbReference type="HAMAP" id="MF_01393">
    <property type="entry name" value="ATP_synth_a_bact"/>
    <property type="match status" value="1"/>
</dbReference>
<dbReference type="InterPro" id="IPR045082">
    <property type="entry name" value="ATP_syn_F0_a_bact/chloroplast"/>
</dbReference>
<dbReference type="PRINTS" id="PR00123">
    <property type="entry name" value="ATPASEA"/>
</dbReference>
<reference evidence="14 15" key="1">
    <citation type="journal article" date="2019" name="Nat. Microbiol.">
        <title>Mediterranean grassland soil C-N compound turnover is dependent on rainfall and depth, and is mediated by genomically divergent microorganisms.</title>
        <authorList>
            <person name="Diamond S."/>
            <person name="Andeer P.F."/>
            <person name="Li Z."/>
            <person name="Crits-Christoph A."/>
            <person name="Burstein D."/>
            <person name="Anantharaman K."/>
            <person name="Lane K.R."/>
            <person name="Thomas B.C."/>
            <person name="Pan C."/>
            <person name="Northen T.R."/>
            <person name="Banfield J.F."/>
        </authorList>
    </citation>
    <scope>NUCLEOTIDE SEQUENCE [LARGE SCALE GENOMIC DNA]</scope>
    <source>
        <strain evidence="14">WS_11</strain>
    </source>
</reference>
<evidence type="ECO:0000256" key="10">
    <source>
        <dbReference type="ARBA" id="ARBA00023310"/>
    </source>
</evidence>
<feature type="transmembrane region" description="Helical" evidence="11">
    <location>
        <begin position="12"/>
        <end position="30"/>
    </location>
</feature>
<dbReference type="GO" id="GO:0005886">
    <property type="term" value="C:plasma membrane"/>
    <property type="evidence" value="ECO:0007669"/>
    <property type="project" value="UniProtKB-SubCell"/>
</dbReference>
<feature type="transmembrane region" description="Helical" evidence="11">
    <location>
        <begin position="36"/>
        <end position="59"/>
    </location>
</feature>
<feature type="transmembrane region" description="Helical" evidence="11">
    <location>
        <begin position="71"/>
        <end position="89"/>
    </location>
</feature>
<dbReference type="GO" id="GO:0046933">
    <property type="term" value="F:proton-transporting ATP synthase activity, rotational mechanism"/>
    <property type="evidence" value="ECO:0007669"/>
    <property type="project" value="UniProtKB-UniRule"/>
</dbReference>
<evidence type="ECO:0000256" key="2">
    <source>
        <dbReference type="ARBA" id="ARBA00006810"/>
    </source>
</evidence>
<evidence type="ECO:0000313" key="14">
    <source>
        <dbReference type="EMBL" id="TMQ69205.1"/>
    </source>
</evidence>
<dbReference type="GO" id="GO:0042777">
    <property type="term" value="P:proton motive force-driven plasma membrane ATP synthesis"/>
    <property type="evidence" value="ECO:0007669"/>
    <property type="project" value="TreeGrafter"/>
</dbReference>
<evidence type="ECO:0000256" key="13">
    <source>
        <dbReference type="SAM" id="MobiDB-lite"/>
    </source>
</evidence>
<dbReference type="Gene3D" id="1.20.120.220">
    <property type="entry name" value="ATP synthase, F0 complex, subunit A"/>
    <property type="match status" value="1"/>
</dbReference>
<feature type="transmembrane region" description="Helical" evidence="11">
    <location>
        <begin position="227"/>
        <end position="246"/>
    </location>
</feature>
<keyword evidence="11" id="KW-1003">Cell membrane</keyword>
<dbReference type="PANTHER" id="PTHR42823">
    <property type="entry name" value="ATP SYNTHASE SUBUNIT A, CHLOROPLASTIC"/>
    <property type="match status" value="1"/>
</dbReference>
<dbReference type="GO" id="GO:0045259">
    <property type="term" value="C:proton-transporting ATP synthase complex"/>
    <property type="evidence" value="ECO:0007669"/>
    <property type="project" value="UniProtKB-KW"/>
</dbReference>
<keyword evidence="3 11" id="KW-0813">Transport</keyword>
<name>A0A538TZX3_UNCEI</name>
<dbReference type="Proteomes" id="UP000319771">
    <property type="component" value="Unassembled WGS sequence"/>
</dbReference>
<organism evidence="14 15">
    <name type="scientific">Eiseniibacteriota bacterium</name>
    <dbReference type="NCBI Taxonomy" id="2212470"/>
    <lineage>
        <taxon>Bacteria</taxon>
        <taxon>Candidatus Eiseniibacteriota</taxon>
    </lineage>
</organism>
<keyword evidence="6 11" id="KW-0375">Hydrogen ion transport</keyword>
<comment type="function">
    <text evidence="11 12">Key component of the proton channel; it plays a direct role in the translocation of protons across the membrane.</text>
</comment>
<keyword evidence="5 11" id="KW-0812">Transmembrane</keyword>
<evidence type="ECO:0000256" key="4">
    <source>
        <dbReference type="ARBA" id="ARBA00022547"/>
    </source>
</evidence>
<feature type="transmembrane region" description="Helical" evidence="11">
    <location>
        <begin position="95"/>
        <end position="118"/>
    </location>
</feature>
<evidence type="ECO:0000313" key="15">
    <source>
        <dbReference type="Proteomes" id="UP000319771"/>
    </source>
</evidence>
<evidence type="ECO:0000256" key="3">
    <source>
        <dbReference type="ARBA" id="ARBA00022448"/>
    </source>
</evidence>
<dbReference type="SUPFAM" id="SSF81336">
    <property type="entry name" value="F1F0 ATP synthase subunit A"/>
    <property type="match status" value="1"/>
</dbReference>
<keyword evidence="8 11" id="KW-0406">Ion transport</keyword>
<feature type="transmembrane region" description="Helical" evidence="11">
    <location>
        <begin position="312"/>
        <end position="331"/>
    </location>
</feature>
<feature type="transmembrane region" description="Helical" evidence="11">
    <location>
        <begin position="388"/>
        <end position="410"/>
    </location>
</feature>
<dbReference type="CDD" id="cd00310">
    <property type="entry name" value="ATP-synt_Fo_a_6"/>
    <property type="match status" value="1"/>
</dbReference>
<evidence type="ECO:0000256" key="6">
    <source>
        <dbReference type="ARBA" id="ARBA00022781"/>
    </source>
</evidence>
<evidence type="ECO:0000256" key="12">
    <source>
        <dbReference type="RuleBase" id="RU000483"/>
    </source>
</evidence>
<sequence length="462" mass="49473">MGLELLARVRRTSLWVGGIAALIIATYAAPRAGLSVFAGTAWSLVNLILLERLIVALTGLDRRTFPATGRAIAAIGGLLLLFVAGWLLLQRLPATLLMAGFGIPFAVIVLKAIALLVLPSRAWRRFTRTPWPAVAVVVILAAGAWAVSNGWSGARSGPATGPVAARQAPGGSEAPVASEPAAGEHGGAVAHGGEEEKGPEKFANVLTVLARAFPDAGWARWLHHYEVIIFSLFIALMLCVIAMLATRNPQMVPGPLQNGVELVVQTLHDFLVDILGNKYGPRYVPFLGTLFVYILAMNLFGLIPFMDSPTSSLNVTVALALVVFIYSQYIGFRELGLVGWVDHMAGNPRSAIGWALVPLMLPIHLMGELAKPISLACRLFGNIFGEDMLLVAFASLGITVMGFTHLPLGLPLQLPFLFLALLTSTLQALVFTVLSTIYFLLMLPHDDHGDEAEGHTQSQHAH</sequence>
<comment type="caution">
    <text evidence="14">The sequence shown here is derived from an EMBL/GenBank/DDBJ whole genome shotgun (WGS) entry which is preliminary data.</text>
</comment>
<feature type="transmembrane region" description="Helical" evidence="11">
    <location>
        <begin position="416"/>
        <end position="441"/>
    </location>
</feature>
<evidence type="ECO:0000256" key="11">
    <source>
        <dbReference type="HAMAP-Rule" id="MF_01393"/>
    </source>
</evidence>
<comment type="similarity">
    <text evidence="2 11 12">Belongs to the ATPase A chain family.</text>
</comment>
<dbReference type="EMBL" id="VBPB01000331">
    <property type="protein sequence ID" value="TMQ69205.1"/>
    <property type="molecule type" value="Genomic_DNA"/>
</dbReference>
<evidence type="ECO:0000256" key="7">
    <source>
        <dbReference type="ARBA" id="ARBA00022989"/>
    </source>
</evidence>
<proteinExistence type="inferred from homology"/>
<dbReference type="Pfam" id="PF00119">
    <property type="entry name" value="ATP-synt_A"/>
    <property type="match status" value="1"/>
</dbReference>
<evidence type="ECO:0000256" key="8">
    <source>
        <dbReference type="ARBA" id="ARBA00023065"/>
    </source>
</evidence>
<keyword evidence="4 11" id="KW-0138">CF(0)</keyword>
<feature type="region of interest" description="Disordered" evidence="13">
    <location>
        <begin position="158"/>
        <end position="196"/>
    </location>
</feature>
<dbReference type="NCBIfam" id="TIGR01131">
    <property type="entry name" value="ATP_synt_6_or_A"/>
    <property type="match status" value="1"/>
</dbReference>
<keyword evidence="7 11" id="KW-1133">Transmembrane helix</keyword>
<evidence type="ECO:0000256" key="9">
    <source>
        <dbReference type="ARBA" id="ARBA00023136"/>
    </source>
</evidence>
<comment type="subcellular location">
    <subcellularLocation>
        <location evidence="11 12">Cell membrane</location>
        <topology evidence="11 12">Multi-pass membrane protein</topology>
    </subcellularLocation>
    <subcellularLocation>
        <location evidence="1">Membrane</location>
        <topology evidence="1">Multi-pass membrane protein</topology>
    </subcellularLocation>
</comment>
<keyword evidence="10 11" id="KW-0066">ATP synthesis</keyword>
<dbReference type="PANTHER" id="PTHR42823:SF3">
    <property type="entry name" value="ATP SYNTHASE SUBUNIT A, CHLOROPLASTIC"/>
    <property type="match status" value="1"/>
</dbReference>
<comment type="caution">
    <text evidence="11">Lacks conserved residue(s) required for the propagation of feature annotation.</text>
</comment>
<dbReference type="InterPro" id="IPR000568">
    <property type="entry name" value="ATP_synth_F0_asu"/>
</dbReference>
<protein>
    <recommendedName>
        <fullName evidence="11 12">ATP synthase subunit a</fullName>
    </recommendedName>
    <alternativeName>
        <fullName evidence="11">ATP synthase F0 sector subunit a</fullName>
    </alternativeName>
    <alternativeName>
        <fullName evidence="11">F-ATPase subunit 6</fullName>
    </alternativeName>
</protein>
<feature type="transmembrane region" description="Helical" evidence="11">
    <location>
        <begin position="283"/>
        <end position="305"/>
    </location>
</feature>
<accession>A0A538TZX3</accession>
<evidence type="ECO:0000256" key="1">
    <source>
        <dbReference type="ARBA" id="ARBA00004141"/>
    </source>
</evidence>